<dbReference type="PANTHER" id="PTHR16079">
    <property type="entry name" value="UBIQUITIN LIGASE PROTEIN CHFR"/>
    <property type="match status" value="1"/>
</dbReference>
<evidence type="ECO:0000256" key="4">
    <source>
        <dbReference type="ARBA" id="ARBA00012483"/>
    </source>
</evidence>
<keyword evidence="10" id="KW-0833">Ubl conjugation pathway</keyword>
<evidence type="ECO:0000256" key="16">
    <source>
        <dbReference type="PROSITE-ProRule" id="PRU00175"/>
    </source>
</evidence>
<evidence type="ECO:0000256" key="6">
    <source>
        <dbReference type="ARBA" id="ARBA00022679"/>
    </source>
</evidence>
<dbReference type="PROSITE" id="PS50006">
    <property type="entry name" value="FHA_DOMAIN"/>
    <property type="match status" value="1"/>
</dbReference>
<evidence type="ECO:0000256" key="1">
    <source>
        <dbReference type="ARBA" id="ARBA00000900"/>
    </source>
</evidence>
<dbReference type="InterPro" id="IPR018957">
    <property type="entry name" value="Znf_C3HC4_RING-type"/>
</dbReference>
<feature type="compositionally biased region" description="Basic and acidic residues" evidence="17">
    <location>
        <begin position="1"/>
        <end position="27"/>
    </location>
</feature>
<evidence type="ECO:0000259" key="18">
    <source>
        <dbReference type="PROSITE" id="PS50006"/>
    </source>
</evidence>
<evidence type="ECO:0000256" key="10">
    <source>
        <dbReference type="ARBA" id="ARBA00022786"/>
    </source>
</evidence>
<evidence type="ECO:0000256" key="7">
    <source>
        <dbReference type="ARBA" id="ARBA00022723"/>
    </source>
</evidence>
<dbReference type="Gene3D" id="3.30.40.10">
    <property type="entry name" value="Zinc/RING finger domain, C3HC4 (zinc finger)"/>
    <property type="match status" value="1"/>
</dbReference>
<dbReference type="SUPFAM" id="SSF57850">
    <property type="entry name" value="RING/U-box"/>
    <property type="match status" value="1"/>
</dbReference>
<dbReference type="GO" id="GO:0008270">
    <property type="term" value="F:zinc ion binding"/>
    <property type="evidence" value="ECO:0007669"/>
    <property type="project" value="UniProtKB-KW"/>
</dbReference>
<proteinExistence type="predicted"/>
<evidence type="ECO:0000256" key="9">
    <source>
        <dbReference type="ARBA" id="ARBA00022776"/>
    </source>
</evidence>
<keyword evidence="6" id="KW-0808">Transferase</keyword>
<name>A0A8T2SMP0_CERRI</name>
<evidence type="ECO:0000256" key="8">
    <source>
        <dbReference type="ARBA" id="ARBA00022771"/>
    </source>
</evidence>
<dbReference type="GO" id="GO:0005634">
    <property type="term" value="C:nucleus"/>
    <property type="evidence" value="ECO:0007669"/>
    <property type="project" value="UniProtKB-SubCell"/>
</dbReference>
<dbReference type="PANTHER" id="PTHR16079:SF4">
    <property type="entry name" value="E3 UBIQUITIN-PROTEIN LIGASE CHFR"/>
    <property type="match status" value="1"/>
</dbReference>
<dbReference type="PROSITE" id="PS50089">
    <property type="entry name" value="ZF_RING_2"/>
    <property type="match status" value="1"/>
</dbReference>
<dbReference type="EMBL" id="CM035424">
    <property type="protein sequence ID" value="KAH7352692.1"/>
    <property type="molecule type" value="Genomic_DNA"/>
</dbReference>
<dbReference type="GO" id="GO:0051301">
    <property type="term" value="P:cell division"/>
    <property type="evidence" value="ECO:0007669"/>
    <property type="project" value="UniProtKB-KW"/>
</dbReference>
<evidence type="ECO:0000256" key="14">
    <source>
        <dbReference type="ARBA" id="ARBA00029800"/>
    </source>
</evidence>
<dbReference type="GO" id="GO:0016567">
    <property type="term" value="P:protein ubiquitination"/>
    <property type="evidence" value="ECO:0007669"/>
    <property type="project" value="TreeGrafter"/>
</dbReference>
<keyword evidence="21" id="KW-1185">Reference proteome</keyword>
<keyword evidence="5" id="KW-0132">Cell division</keyword>
<dbReference type="InterPro" id="IPR008984">
    <property type="entry name" value="SMAD_FHA_dom_sf"/>
</dbReference>
<evidence type="ECO:0000256" key="13">
    <source>
        <dbReference type="ARBA" id="ARBA00023306"/>
    </source>
</evidence>
<dbReference type="InterPro" id="IPR052256">
    <property type="entry name" value="E3_ubiquitin-ligase_CHFR"/>
</dbReference>
<comment type="pathway">
    <text evidence="3">Protein modification; protein ubiquitination.</text>
</comment>
<keyword evidence="13" id="KW-0131">Cell cycle</keyword>
<evidence type="ECO:0000256" key="5">
    <source>
        <dbReference type="ARBA" id="ARBA00022618"/>
    </source>
</evidence>
<evidence type="ECO:0000313" key="20">
    <source>
        <dbReference type="EMBL" id="KAH7352692.1"/>
    </source>
</evidence>
<keyword evidence="12" id="KW-0539">Nucleus</keyword>
<dbReference type="InterPro" id="IPR000253">
    <property type="entry name" value="FHA_dom"/>
</dbReference>
<dbReference type="Gene3D" id="3.30.40.140">
    <property type="match status" value="1"/>
</dbReference>
<dbReference type="Gene3D" id="2.60.200.20">
    <property type="match status" value="1"/>
</dbReference>
<dbReference type="GO" id="GO:0006511">
    <property type="term" value="P:ubiquitin-dependent protein catabolic process"/>
    <property type="evidence" value="ECO:0007669"/>
    <property type="project" value="TreeGrafter"/>
</dbReference>
<dbReference type="SUPFAM" id="SSF49879">
    <property type="entry name" value="SMAD/FHA domain"/>
    <property type="match status" value="1"/>
</dbReference>
<comment type="subcellular location">
    <subcellularLocation>
        <location evidence="2">Nucleus</location>
    </subcellularLocation>
</comment>
<evidence type="ECO:0000259" key="19">
    <source>
        <dbReference type="PROSITE" id="PS50089"/>
    </source>
</evidence>
<keyword evidence="8 16" id="KW-0863">Zinc-finger</keyword>
<dbReference type="SMART" id="SM00184">
    <property type="entry name" value="RING"/>
    <property type="match status" value="1"/>
</dbReference>
<comment type="caution">
    <text evidence="20">The sequence shown here is derived from an EMBL/GenBank/DDBJ whole genome shotgun (WGS) entry which is preliminary data.</text>
</comment>
<dbReference type="InterPro" id="IPR040909">
    <property type="entry name" value="CHFR_Znf-CRD"/>
</dbReference>
<evidence type="ECO:0000256" key="12">
    <source>
        <dbReference type="ARBA" id="ARBA00023242"/>
    </source>
</evidence>
<organism evidence="20 21">
    <name type="scientific">Ceratopteris richardii</name>
    <name type="common">Triangle waterfern</name>
    <dbReference type="NCBI Taxonomy" id="49495"/>
    <lineage>
        <taxon>Eukaryota</taxon>
        <taxon>Viridiplantae</taxon>
        <taxon>Streptophyta</taxon>
        <taxon>Embryophyta</taxon>
        <taxon>Tracheophyta</taxon>
        <taxon>Polypodiopsida</taxon>
        <taxon>Polypodiidae</taxon>
        <taxon>Polypodiales</taxon>
        <taxon>Pteridineae</taxon>
        <taxon>Pteridaceae</taxon>
        <taxon>Parkerioideae</taxon>
        <taxon>Ceratopteris</taxon>
    </lineage>
</organism>
<dbReference type="InterPro" id="IPR001841">
    <property type="entry name" value="Znf_RING"/>
</dbReference>
<evidence type="ECO:0000256" key="2">
    <source>
        <dbReference type="ARBA" id="ARBA00004123"/>
    </source>
</evidence>
<keyword evidence="7" id="KW-0479">Metal-binding</keyword>
<dbReference type="Pfam" id="PF00097">
    <property type="entry name" value="zf-C3HC4"/>
    <property type="match status" value="1"/>
</dbReference>
<dbReference type="OrthoDB" id="1305878at2759"/>
<keyword evidence="9" id="KW-0498">Mitosis</keyword>
<gene>
    <name evidence="20" type="ORF">KP509_19G058700</name>
</gene>
<evidence type="ECO:0000313" key="21">
    <source>
        <dbReference type="Proteomes" id="UP000825935"/>
    </source>
</evidence>
<dbReference type="AlphaFoldDB" id="A0A8T2SMP0"/>
<dbReference type="Pfam" id="PF17979">
    <property type="entry name" value="zf-CRD"/>
    <property type="match status" value="1"/>
</dbReference>
<sequence length="513" mass="58571">MHPEEFLDDTQKPDSECQNDDDVRSGEKDDEDDDASNSSCHRSPWARLVALERSNPDISIRERDTVVGRAHVNGNRRVSKFHCRILKDSTGEVLLSNLSNNGTMMNELLLNNGQRCSLQHGDEISLGRRGSGAPQYIWHVLDMNSRCGKKRPNEFGECNARLDNVKQLKFSKLRDGFNCCICLNIWHDVVTVAPCLHNFCNGCFSEWYKKKGGSSCNRPQCPQCRELVVFVKKNPTLSDIIEDYLQEVPSLRRNPEETDSLDQRAIVGNNFVKIGSPSNTFTSDDDDDDDDDYSADNEGICLQCYRSNTREQVGDEFSCGPETLHLQCCSCSRFLPRRPDLNVPQKCAGCDQVFCGLYWRSQNMSIIDPLASCMMKKVTERTGDILPSEAFARNTYEQDIIRRYLQERGLHINNVLTEWLQKMDRGEIAGIDLPNNPQVQYMDTYFCNSCEEHIVCELLYRFRSSLPKNELPPDVAARPDCWYGRLCRTQSHKYSHAAKLNHICEPTSRSTSR</sequence>
<feature type="region of interest" description="Disordered" evidence="17">
    <location>
        <begin position="1"/>
        <end position="40"/>
    </location>
</feature>
<feature type="domain" description="FHA" evidence="18">
    <location>
        <begin position="49"/>
        <end position="110"/>
    </location>
</feature>
<dbReference type="Pfam" id="PF00498">
    <property type="entry name" value="FHA"/>
    <property type="match status" value="1"/>
</dbReference>
<dbReference type="OMA" id="HNPICDQ"/>
<dbReference type="Proteomes" id="UP000825935">
    <property type="component" value="Chromosome 19"/>
</dbReference>
<protein>
    <recommendedName>
        <fullName evidence="4">RING-type E3 ubiquitin transferase</fullName>
        <ecNumber evidence="4">2.3.2.27</ecNumber>
    </recommendedName>
    <alternativeName>
        <fullName evidence="15">Checkpoint with forkhead and RING finger domains protein</fullName>
    </alternativeName>
    <alternativeName>
        <fullName evidence="14">RING-type E3 ubiquitin transferase CHFR</fullName>
    </alternativeName>
</protein>
<keyword evidence="11" id="KW-0862">Zinc</keyword>
<evidence type="ECO:0000256" key="3">
    <source>
        <dbReference type="ARBA" id="ARBA00004906"/>
    </source>
</evidence>
<dbReference type="GO" id="GO:0061630">
    <property type="term" value="F:ubiquitin protein ligase activity"/>
    <property type="evidence" value="ECO:0007669"/>
    <property type="project" value="UniProtKB-EC"/>
</dbReference>
<evidence type="ECO:0000256" key="11">
    <source>
        <dbReference type="ARBA" id="ARBA00022833"/>
    </source>
</evidence>
<comment type="catalytic activity">
    <reaction evidence="1">
        <text>S-ubiquitinyl-[E2 ubiquitin-conjugating enzyme]-L-cysteine + [acceptor protein]-L-lysine = [E2 ubiquitin-conjugating enzyme]-L-cysteine + N(6)-ubiquitinyl-[acceptor protein]-L-lysine.</text>
        <dbReference type="EC" id="2.3.2.27"/>
    </reaction>
</comment>
<feature type="domain" description="RING-type" evidence="19">
    <location>
        <begin position="179"/>
        <end position="225"/>
    </location>
</feature>
<dbReference type="EC" id="2.3.2.27" evidence="4"/>
<accession>A0A8T2SMP0</accession>
<evidence type="ECO:0000256" key="17">
    <source>
        <dbReference type="SAM" id="MobiDB-lite"/>
    </source>
</evidence>
<reference evidence="20" key="1">
    <citation type="submission" date="2021-08" db="EMBL/GenBank/DDBJ databases">
        <title>WGS assembly of Ceratopteris richardii.</title>
        <authorList>
            <person name="Marchant D.B."/>
            <person name="Chen G."/>
            <person name="Jenkins J."/>
            <person name="Shu S."/>
            <person name="Leebens-Mack J."/>
            <person name="Grimwood J."/>
            <person name="Schmutz J."/>
            <person name="Soltis P."/>
            <person name="Soltis D."/>
            <person name="Chen Z.-H."/>
        </authorList>
    </citation>
    <scope>NUCLEOTIDE SEQUENCE</scope>
    <source>
        <strain evidence="20">Whitten #5841</strain>
        <tissue evidence="20">Leaf</tissue>
    </source>
</reference>
<evidence type="ECO:0000256" key="15">
    <source>
        <dbReference type="ARBA" id="ARBA00031332"/>
    </source>
</evidence>
<dbReference type="InterPro" id="IPR013083">
    <property type="entry name" value="Znf_RING/FYVE/PHD"/>
</dbReference>